<dbReference type="EMBL" id="CP069127">
    <property type="protein sequence ID" value="QRG68442.1"/>
    <property type="molecule type" value="Genomic_DNA"/>
</dbReference>
<dbReference type="PANTHER" id="PTHR43420:SF47">
    <property type="entry name" value="N-ACETYLTRANSFERASE DOMAIN-CONTAINING PROTEIN"/>
    <property type="match status" value="1"/>
</dbReference>
<evidence type="ECO:0000313" key="4">
    <source>
        <dbReference type="EMBL" id="QRG68442.1"/>
    </source>
</evidence>
<evidence type="ECO:0000256" key="1">
    <source>
        <dbReference type="ARBA" id="ARBA00022679"/>
    </source>
</evidence>
<keyword evidence="5" id="KW-1185">Reference proteome</keyword>
<organism evidence="4 5">
    <name type="scientific">Brevibacillus choshinensis</name>
    <dbReference type="NCBI Taxonomy" id="54911"/>
    <lineage>
        <taxon>Bacteria</taxon>
        <taxon>Bacillati</taxon>
        <taxon>Bacillota</taxon>
        <taxon>Bacilli</taxon>
        <taxon>Bacillales</taxon>
        <taxon>Paenibacillaceae</taxon>
        <taxon>Brevibacillus</taxon>
    </lineage>
</organism>
<dbReference type="Pfam" id="PF00583">
    <property type="entry name" value="Acetyltransf_1"/>
    <property type="match status" value="1"/>
</dbReference>
<gene>
    <name evidence="4" type="ORF">JNE38_04510</name>
</gene>
<dbReference type="RefSeq" id="WP_203355444.1">
    <property type="nucleotide sequence ID" value="NZ_CP069127.1"/>
</dbReference>
<dbReference type="InterPro" id="IPR050680">
    <property type="entry name" value="YpeA/RimI_acetyltransf"/>
</dbReference>
<dbReference type="InterPro" id="IPR016181">
    <property type="entry name" value="Acyl_CoA_acyltransferase"/>
</dbReference>
<dbReference type="PROSITE" id="PS51186">
    <property type="entry name" value="GNAT"/>
    <property type="match status" value="1"/>
</dbReference>
<dbReference type="InterPro" id="IPR000182">
    <property type="entry name" value="GNAT_dom"/>
</dbReference>
<proteinExistence type="predicted"/>
<dbReference type="PANTHER" id="PTHR43420">
    <property type="entry name" value="ACETYLTRANSFERASE"/>
    <property type="match status" value="1"/>
</dbReference>
<accession>A0ABX7FS28</accession>
<sequence length="155" mass="18019">MNISLREVTRENFWPCILLKSMDYKGLHLFEEHVTSNAFSLAQAKVEPEWIPKAIYIDDQLVGFTMYGLEMKNHFYFITRLMIDYRFQGKGYGKAAMLLVIDELKSLGLKEIYTSFVPSNEGAKKLYTSIGFRFTGRDIEFGDEKEPLYCLTIND</sequence>
<feature type="domain" description="N-acetyltransferase" evidence="3">
    <location>
        <begin position="3"/>
        <end position="154"/>
    </location>
</feature>
<dbReference type="Gene3D" id="3.40.630.30">
    <property type="match status" value="1"/>
</dbReference>
<protein>
    <submittedName>
        <fullName evidence="4">GNAT family N-acetyltransferase</fullName>
    </submittedName>
</protein>
<keyword evidence="2" id="KW-0012">Acyltransferase</keyword>
<reference evidence="4 5" key="1">
    <citation type="submission" date="2021-01" db="EMBL/GenBank/DDBJ databases">
        <title>Identification of strong promoters based on the transcriptome of Brevibacillus choshinensis.</title>
        <authorList>
            <person name="Yao D."/>
            <person name="Zhang K."/>
            <person name="Wu J."/>
        </authorList>
    </citation>
    <scope>NUCLEOTIDE SEQUENCE [LARGE SCALE GENOMIC DNA]</scope>
    <source>
        <strain evidence="4 5">HPD31-SP3</strain>
    </source>
</reference>
<dbReference type="SUPFAM" id="SSF55729">
    <property type="entry name" value="Acyl-CoA N-acyltransferases (Nat)"/>
    <property type="match status" value="1"/>
</dbReference>
<evidence type="ECO:0000313" key="5">
    <source>
        <dbReference type="Proteomes" id="UP000596248"/>
    </source>
</evidence>
<dbReference type="Proteomes" id="UP000596248">
    <property type="component" value="Chromosome"/>
</dbReference>
<name>A0ABX7FS28_BRECH</name>
<keyword evidence="1" id="KW-0808">Transferase</keyword>
<dbReference type="CDD" id="cd04301">
    <property type="entry name" value="NAT_SF"/>
    <property type="match status" value="1"/>
</dbReference>
<evidence type="ECO:0000259" key="3">
    <source>
        <dbReference type="PROSITE" id="PS51186"/>
    </source>
</evidence>
<evidence type="ECO:0000256" key="2">
    <source>
        <dbReference type="ARBA" id="ARBA00023315"/>
    </source>
</evidence>